<accession>A0A9W8BCJ9</accession>
<dbReference type="GO" id="GO:0042148">
    <property type="term" value="P:DNA strand invasion"/>
    <property type="evidence" value="ECO:0007669"/>
    <property type="project" value="TreeGrafter"/>
</dbReference>
<gene>
    <name evidence="1" type="ORF">H4R26_003514</name>
</gene>
<name>A0A9W8BCJ9_9FUNG</name>
<proteinExistence type="predicted"/>
<evidence type="ECO:0008006" key="3">
    <source>
        <dbReference type="Google" id="ProtNLM"/>
    </source>
</evidence>
<keyword evidence="2" id="KW-1185">Reference proteome</keyword>
<organism evidence="1 2">
    <name type="scientific">Coemansia thaxteri</name>
    <dbReference type="NCBI Taxonomy" id="2663907"/>
    <lineage>
        <taxon>Eukaryota</taxon>
        <taxon>Fungi</taxon>
        <taxon>Fungi incertae sedis</taxon>
        <taxon>Zoopagomycota</taxon>
        <taxon>Kickxellomycotina</taxon>
        <taxon>Kickxellomycetes</taxon>
        <taxon>Kickxellales</taxon>
        <taxon>Kickxellaceae</taxon>
        <taxon>Coemansia</taxon>
    </lineage>
</organism>
<sequence length="350" mass="37684">MDSEAALAELERLLSQIKSESGLDVAGLAPPPRSKATAVRTGIEALDEALSEMSGSDRPLLELLGLAGSGKTQAVYRICATTAMARSIEVKDSASNTQTVSIGGYEAHTLLVDVDGKASMRQLAQYVRVQIKDALSHVSLDSDKAEQTVDVEVSRALGRIHVFAPSTTQALIATLAMLPKYVAERGIDVGALLIDGLGSAYWLDRKEAVHMRLGSKRATPWFRLQQLLVDTLQLALRRLDCLAVVTSLLLLPALDPASRPLSQDPPPGPDAPASSQPRVIEAQHGEYRDHMIHRWASVVSRSFVLAARPGGDALTHLTFTPVSRRRQQQHTRPSSHVAQIGCHGLHASTA</sequence>
<dbReference type="GO" id="GO:0033063">
    <property type="term" value="C:Rad51B-Rad51C-Rad51D-XRCC2 complex"/>
    <property type="evidence" value="ECO:0007669"/>
    <property type="project" value="InterPro"/>
</dbReference>
<dbReference type="EMBL" id="JANBQF010000285">
    <property type="protein sequence ID" value="KAJ2002622.1"/>
    <property type="molecule type" value="Genomic_DNA"/>
</dbReference>
<evidence type="ECO:0000313" key="1">
    <source>
        <dbReference type="EMBL" id="KAJ2002622.1"/>
    </source>
</evidence>
<dbReference type="PANTHER" id="PTHR46644:SF2">
    <property type="entry name" value="DNA REPAIR PROTEIN XRCC2"/>
    <property type="match status" value="1"/>
</dbReference>
<comment type="caution">
    <text evidence="1">The sequence shown here is derived from an EMBL/GenBank/DDBJ whole genome shotgun (WGS) entry which is preliminary data.</text>
</comment>
<evidence type="ECO:0000313" key="2">
    <source>
        <dbReference type="Proteomes" id="UP001150907"/>
    </source>
</evidence>
<dbReference type="PANTHER" id="PTHR46644">
    <property type="entry name" value="DNA REPAIR PROTEIN XRCC2"/>
    <property type="match status" value="1"/>
</dbReference>
<dbReference type="GO" id="GO:0005657">
    <property type="term" value="C:replication fork"/>
    <property type="evidence" value="ECO:0007669"/>
    <property type="project" value="InterPro"/>
</dbReference>
<dbReference type="SUPFAM" id="SSF52540">
    <property type="entry name" value="P-loop containing nucleoside triphosphate hydrolases"/>
    <property type="match status" value="1"/>
</dbReference>
<protein>
    <recommendedName>
        <fullName evidence="3">DNA recombination and repair protein Rad51-like C-terminal domain-containing protein</fullName>
    </recommendedName>
</protein>
<dbReference type="OrthoDB" id="420422at2759"/>
<dbReference type="InterPro" id="IPR027417">
    <property type="entry name" value="P-loop_NTPase"/>
</dbReference>
<dbReference type="GO" id="GO:0005815">
    <property type="term" value="C:microtubule organizing center"/>
    <property type="evidence" value="ECO:0007669"/>
    <property type="project" value="TreeGrafter"/>
</dbReference>
<dbReference type="Gene3D" id="3.40.50.300">
    <property type="entry name" value="P-loop containing nucleotide triphosphate hydrolases"/>
    <property type="match status" value="1"/>
</dbReference>
<dbReference type="GO" id="GO:0000400">
    <property type="term" value="F:four-way junction DNA binding"/>
    <property type="evidence" value="ECO:0007669"/>
    <property type="project" value="TreeGrafter"/>
</dbReference>
<dbReference type="InterPro" id="IPR030547">
    <property type="entry name" value="XRCC2"/>
</dbReference>
<dbReference type="AlphaFoldDB" id="A0A9W8BCJ9"/>
<reference evidence="1" key="1">
    <citation type="submission" date="2022-07" db="EMBL/GenBank/DDBJ databases">
        <title>Phylogenomic reconstructions and comparative analyses of Kickxellomycotina fungi.</title>
        <authorList>
            <person name="Reynolds N.K."/>
            <person name="Stajich J.E."/>
            <person name="Barry K."/>
            <person name="Grigoriev I.V."/>
            <person name="Crous P."/>
            <person name="Smith M.E."/>
        </authorList>
    </citation>
    <scope>NUCLEOTIDE SEQUENCE</scope>
    <source>
        <strain evidence="1">IMI 214461</strain>
    </source>
</reference>
<dbReference type="Proteomes" id="UP001150907">
    <property type="component" value="Unassembled WGS sequence"/>
</dbReference>
<dbReference type="GO" id="GO:0000724">
    <property type="term" value="P:double-strand break repair via homologous recombination"/>
    <property type="evidence" value="ECO:0007669"/>
    <property type="project" value="InterPro"/>
</dbReference>